<comment type="caution">
    <text evidence="2">The sequence shown here is derived from an EMBL/GenBank/DDBJ whole genome shotgun (WGS) entry which is preliminary data.</text>
</comment>
<keyword evidence="3" id="KW-1185">Reference proteome</keyword>
<dbReference type="GO" id="GO:0016787">
    <property type="term" value="F:hydrolase activity"/>
    <property type="evidence" value="ECO:0007669"/>
    <property type="project" value="UniProtKB-KW"/>
</dbReference>
<evidence type="ECO:0000313" key="3">
    <source>
        <dbReference type="Proteomes" id="UP001549799"/>
    </source>
</evidence>
<dbReference type="Proteomes" id="UP001549799">
    <property type="component" value="Unassembled WGS sequence"/>
</dbReference>
<organism evidence="2 3">
    <name type="scientific">Sediminicola arcticus</name>
    <dbReference type="NCBI Taxonomy" id="1574308"/>
    <lineage>
        <taxon>Bacteria</taxon>
        <taxon>Pseudomonadati</taxon>
        <taxon>Bacteroidota</taxon>
        <taxon>Flavobacteriia</taxon>
        <taxon>Flavobacteriales</taxon>
        <taxon>Flavobacteriaceae</taxon>
        <taxon>Sediminicola</taxon>
    </lineage>
</organism>
<evidence type="ECO:0000259" key="1">
    <source>
        <dbReference type="Pfam" id="PF00144"/>
    </source>
</evidence>
<feature type="domain" description="Beta-lactamase-related" evidence="1">
    <location>
        <begin position="38"/>
        <end position="105"/>
    </location>
</feature>
<dbReference type="InterPro" id="IPR001466">
    <property type="entry name" value="Beta-lactam-related"/>
</dbReference>
<protein>
    <submittedName>
        <fullName evidence="2">Serine hydrolase</fullName>
    </submittedName>
</protein>
<dbReference type="InterPro" id="IPR012338">
    <property type="entry name" value="Beta-lactam/transpept-like"/>
</dbReference>
<reference evidence="2 3" key="1">
    <citation type="submission" date="2024-07" db="EMBL/GenBank/DDBJ databases">
        <title>The genome sequence of type strain Sediminicola arcticus GDMCC 1.2805.</title>
        <authorList>
            <person name="Liu Y."/>
        </authorList>
    </citation>
    <scope>NUCLEOTIDE SEQUENCE [LARGE SCALE GENOMIC DNA]</scope>
    <source>
        <strain evidence="2 3">GDMCC 1.2805</strain>
    </source>
</reference>
<dbReference type="RefSeq" id="WP_354615031.1">
    <property type="nucleotide sequence ID" value="NZ_JBEXAE010000003.1"/>
</dbReference>
<sequence length="105" mass="11694">MKHQILIVIILITLWGCNTTPPNNTAAFQSILDKAVKKKRNQLSGVSMTVLAPKLNITWTGASGYDSKKKTHKLSAEQPFRIASVTKTFVATAIMRLQEEQKLKL</sequence>
<proteinExistence type="predicted"/>
<dbReference type="InterPro" id="IPR050789">
    <property type="entry name" value="Diverse_Enzym_Activities"/>
</dbReference>
<accession>A0ABV2SU24</accession>
<dbReference type="EMBL" id="JBEXAE010000003">
    <property type="protein sequence ID" value="MET6990636.1"/>
    <property type="molecule type" value="Genomic_DNA"/>
</dbReference>
<dbReference type="Pfam" id="PF00144">
    <property type="entry name" value="Beta-lactamase"/>
    <property type="match status" value="1"/>
</dbReference>
<dbReference type="Gene3D" id="3.40.710.10">
    <property type="entry name" value="DD-peptidase/beta-lactamase superfamily"/>
    <property type="match status" value="1"/>
</dbReference>
<dbReference type="SUPFAM" id="SSF56601">
    <property type="entry name" value="beta-lactamase/transpeptidase-like"/>
    <property type="match status" value="1"/>
</dbReference>
<name>A0ABV2SU24_9FLAO</name>
<dbReference type="PANTHER" id="PTHR43283">
    <property type="entry name" value="BETA-LACTAMASE-RELATED"/>
    <property type="match status" value="1"/>
</dbReference>
<keyword evidence="2" id="KW-0378">Hydrolase</keyword>
<evidence type="ECO:0000313" key="2">
    <source>
        <dbReference type="EMBL" id="MET6990636.1"/>
    </source>
</evidence>
<gene>
    <name evidence="2" type="ORF">ABXZ36_08235</name>
</gene>